<evidence type="ECO:0000313" key="2">
    <source>
        <dbReference type="Proteomes" id="UP001056120"/>
    </source>
</evidence>
<reference evidence="1 2" key="2">
    <citation type="journal article" date="2022" name="Mol. Ecol. Resour.">
        <title>The genomes of chicory, endive, great burdock and yacon provide insights into Asteraceae paleo-polyploidization history and plant inulin production.</title>
        <authorList>
            <person name="Fan W."/>
            <person name="Wang S."/>
            <person name="Wang H."/>
            <person name="Wang A."/>
            <person name="Jiang F."/>
            <person name="Liu H."/>
            <person name="Zhao H."/>
            <person name="Xu D."/>
            <person name="Zhang Y."/>
        </authorList>
    </citation>
    <scope>NUCLEOTIDE SEQUENCE [LARGE SCALE GENOMIC DNA]</scope>
    <source>
        <strain evidence="2">cv. Yunnan</strain>
        <tissue evidence="1">Leaves</tissue>
    </source>
</reference>
<accession>A0ACB9HX76</accession>
<keyword evidence="2" id="KW-1185">Reference proteome</keyword>
<dbReference type="EMBL" id="CM042028">
    <property type="protein sequence ID" value="KAI3799906.1"/>
    <property type="molecule type" value="Genomic_DNA"/>
</dbReference>
<sequence>MSDSPFFSNKQKVRLEAYQLLKRSLTGHMVLMVLMKEHADQHRHGCVKEEEVSSNAEEVSLNAATDEIVVLDEDEV</sequence>
<evidence type="ECO:0000313" key="1">
    <source>
        <dbReference type="EMBL" id="KAI3799906.1"/>
    </source>
</evidence>
<reference evidence="2" key="1">
    <citation type="journal article" date="2022" name="Mol. Ecol. Resour.">
        <title>The genomes of chicory, endive, great burdock and yacon provide insights into Asteraceae palaeo-polyploidization history and plant inulin production.</title>
        <authorList>
            <person name="Fan W."/>
            <person name="Wang S."/>
            <person name="Wang H."/>
            <person name="Wang A."/>
            <person name="Jiang F."/>
            <person name="Liu H."/>
            <person name="Zhao H."/>
            <person name="Xu D."/>
            <person name="Zhang Y."/>
        </authorList>
    </citation>
    <scope>NUCLEOTIDE SEQUENCE [LARGE SCALE GENOMIC DNA]</scope>
    <source>
        <strain evidence="2">cv. Yunnan</strain>
    </source>
</reference>
<proteinExistence type="predicted"/>
<comment type="caution">
    <text evidence="1">The sequence shown here is derived from an EMBL/GenBank/DDBJ whole genome shotgun (WGS) entry which is preliminary data.</text>
</comment>
<name>A0ACB9HX76_9ASTR</name>
<dbReference type="Proteomes" id="UP001056120">
    <property type="component" value="Linkage Group LG11"/>
</dbReference>
<protein>
    <submittedName>
        <fullName evidence="1">Uncharacterized protein</fullName>
    </submittedName>
</protein>
<gene>
    <name evidence="1" type="ORF">L1987_35211</name>
</gene>
<organism evidence="1 2">
    <name type="scientific">Smallanthus sonchifolius</name>
    <dbReference type="NCBI Taxonomy" id="185202"/>
    <lineage>
        <taxon>Eukaryota</taxon>
        <taxon>Viridiplantae</taxon>
        <taxon>Streptophyta</taxon>
        <taxon>Embryophyta</taxon>
        <taxon>Tracheophyta</taxon>
        <taxon>Spermatophyta</taxon>
        <taxon>Magnoliopsida</taxon>
        <taxon>eudicotyledons</taxon>
        <taxon>Gunneridae</taxon>
        <taxon>Pentapetalae</taxon>
        <taxon>asterids</taxon>
        <taxon>campanulids</taxon>
        <taxon>Asterales</taxon>
        <taxon>Asteraceae</taxon>
        <taxon>Asteroideae</taxon>
        <taxon>Heliantheae alliance</taxon>
        <taxon>Millerieae</taxon>
        <taxon>Smallanthus</taxon>
    </lineage>
</organism>